<feature type="transmembrane region" description="Helical" evidence="6">
    <location>
        <begin position="35"/>
        <end position="58"/>
    </location>
</feature>
<organism evidence="7 8">
    <name type="scientific">Tetragenococcus halophilus subsp. halophilus</name>
    <dbReference type="NCBI Taxonomy" id="1513897"/>
    <lineage>
        <taxon>Bacteria</taxon>
        <taxon>Bacillati</taxon>
        <taxon>Bacillota</taxon>
        <taxon>Bacilli</taxon>
        <taxon>Lactobacillales</taxon>
        <taxon>Enterococcaceae</taxon>
        <taxon>Tetragenococcus</taxon>
    </lineage>
</organism>
<sequence>MFKGFVYFLVIVLANTVGAISGMGGGVIIKPVLDFIAADPVGAVSFYSSVAVFVMSITSTVRQVRAGASVSWRFVLWIAGGSISGGFLGNHTFDFFLNSFSSGTGVHLLQIILTMITLLFALFYNHFNFGKFYLRGRIWYLICGLILGFLASLLGIGGGPINVALLILMFGVTIKEATVYSICTIFFSQLSKLGTITLTTGFALYDLSILFYVIPAAIIGGFLGAKVSRLISAKQVSRVFEAVILIVLLINLYNGFRLFL</sequence>
<feature type="transmembrane region" description="Helical" evidence="6">
    <location>
        <begin position="108"/>
        <end position="126"/>
    </location>
</feature>
<evidence type="ECO:0000256" key="4">
    <source>
        <dbReference type="ARBA" id="ARBA00022989"/>
    </source>
</evidence>
<feature type="transmembrane region" description="Helical" evidence="6">
    <location>
        <begin position="70"/>
        <end position="88"/>
    </location>
</feature>
<keyword evidence="4 6" id="KW-1133">Transmembrane helix</keyword>
<dbReference type="Proteomes" id="UP000236214">
    <property type="component" value="Unassembled WGS sequence"/>
</dbReference>
<dbReference type="EMBL" id="BDEC01000030">
    <property type="protein sequence ID" value="GBD67942.1"/>
    <property type="molecule type" value="Genomic_DNA"/>
</dbReference>
<keyword evidence="3 6" id="KW-0812">Transmembrane</keyword>
<dbReference type="GO" id="GO:0005886">
    <property type="term" value="C:plasma membrane"/>
    <property type="evidence" value="ECO:0007669"/>
    <property type="project" value="UniProtKB-SubCell"/>
</dbReference>
<dbReference type="Pfam" id="PF01925">
    <property type="entry name" value="TauE"/>
    <property type="match status" value="1"/>
</dbReference>
<evidence type="ECO:0000313" key="7">
    <source>
        <dbReference type="EMBL" id="GBD67942.1"/>
    </source>
</evidence>
<evidence type="ECO:0000256" key="6">
    <source>
        <dbReference type="RuleBase" id="RU363041"/>
    </source>
</evidence>
<keyword evidence="6" id="KW-1003">Cell membrane</keyword>
<dbReference type="InterPro" id="IPR051598">
    <property type="entry name" value="TSUP/Inactive_protease-like"/>
</dbReference>
<protein>
    <recommendedName>
        <fullName evidence="6">Probable membrane transporter protein</fullName>
    </recommendedName>
</protein>
<dbReference type="PANTHER" id="PTHR43701:SF2">
    <property type="entry name" value="MEMBRANE TRANSPORTER PROTEIN YJNA-RELATED"/>
    <property type="match status" value="1"/>
</dbReference>
<dbReference type="AlphaFoldDB" id="A0A2H6DKB3"/>
<keyword evidence="5 6" id="KW-0472">Membrane</keyword>
<accession>A0A2H6DKB3</accession>
<comment type="similarity">
    <text evidence="2 6">Belongs to the 4-toluene sulfonate uptake permease (TSUP) (TC 2.A.102) family.</text>
</comment>
<dbReference type="InterPro" id="IPR002781">
    <property type="entry name" value="TM_pro_TauE-like"/>
</dbReference>
<feature type="transmembrane region" description="Helical" evidence="6">
    <location>
        <begin position="236"/>
        <end position="256"/>
    </location>
</feature>
<evidence type="ECO:0000256" key="1">
    <source>
        <dbReference type="ARBA" id="ARBA00004141"/>
    </source>
</evidence>
<feature type="transmembrane region" description="Helical" evidence="6">
    <location>
        <begin position="202"/>
        <end position="224"/>
    </location>
</feature>
<feature type="transmembrane region" description="Helical" evidence="6">
    <location>
        <begin position="163"/>
        <end position="190"/>
    </location>
</feature>
<proteinExistence type="inferred from homology"/>
<comment type="subcellular location">
    <subcellularLocation>
        <location evidence="6">Cell membrane</location>
        <topology evidence="6">Multi-pass membrane protein</topology>
    </subcellularLocation>
    <subcellularLocation>
        <location evidence="1">Membrane</location>
        <topology evidence="1">Multi-pass membrane protein</topology>
    </subcellularLocation>
</comment>
<comment type="caution">
    <text evidence="7">The sequence shown here is derived from an EMBL/GenBank/DDBJ whole genome shotgun (WGS) entry which is preliminary data.</text>
</comment>
<feature type="transmembrane region" description="Helical" evidence="6">
    <location>
        <begin position="138"/>
        <end position="157"/>
    </location>
</feature>
<evidence type="ECO:0000256" key="5">
    <source>
        <dbReference type="ARBA" id="ARBA00023136"/>
    </source>
</evidence>
<reference evidence="7 8" key="1">
    <citation type="submission" date="2016-05" db="EMBL/GenBank/DDBJ databases">
        <title>Whole genome sequencing of Tetragenococcus halophilus subsp. halophilus NISL 7118.</title>
        <authorList>
            <person name="Shiwa Y."/>
            <person name="Nishimura I."/>
            <person name="Yoshikawa H."/>
            <person name="Koyama Y."/>
            <person name="Oguma T."/>
        </authorList>
    </citation>
    <scope>NUCLEOTIDE SEQUENCE [LARGE SCALE GENOMIC DNA]</scope>
    <source>
        <strain evidence="7 8">NISL 7118</strain>
    </source>
</reference>
<name>A0A2H6DKB3_TETHA</name>
<dbReference type="RefSeq" id="WP_061841019.1">
    <property type="nucleotide sequence ID" value="NZ_BAABQP010000016.1"/>
</dbReference>
<keyword evidence="8" id="KW-1185">Reference proteome</keyword>
<evidence type="ECO:0000256" key="3">
    <source>
        <dbReference type="ARBA" id="ARBA00022692"/>
    </source>
</evidence>
<gene>
    <name evidence="7" type="ORF">TEHN7118_0748</name>
</gene>
<dbReference type="PANTHER" id="PTHR43701">
    <property type="entry name" value="MEMBRANE TRANSPORTER PROTEIN MJ0441-RELATED"/>
    <property type="match status" value="1"/>
</dbReference>
<evidence type="ECO:0000313" key="8">
    <source>
        <dbReference type="Proteomes" id="UP000236214"/>
    </source>
</evidence>
<evidence type="ECO:0000256" key="2">
    <source>
        <dbReference type="ARBA" id="ARBA00009142"/>
    </source>
</evidence>
<dbReference type="GeneID" id="64055172"/>